<dbReference type="Gene3D" id="3.20.20.30">
    <property type="entry name" value="Luciferase-like domain"/>
    <property type="match status" value="1"/>
</dbReference>
<dbReference type="InterPro" id="IPR050766">
    <property type="entry name" value="Bact_Lucif_Oxidored"/>
</dbReference>
<evidence type="ECO:0000313" key="2">
    <source>
        <dbReference type="EMBL" id="RXJ62658.1"/>
    </source>
</evidence>
<dbReference type="Pfam" id="PF00296">
    <property type="entry name" value="Bac_luciferase"/>
    <property type="match status" value="1"/>
</dbReference>
<dbReference type="PANTHER" id="PTHR30137">
    <property type="entry name" value="LUCIFERASE-LIKE MONOOXYGENASE"/>
    <property type="match status" value="1"/>
</dbReference>
<comment type="caution">
    <text evidence="2">The sequence shown here is derived from an EMBL/GenBank/DDBJ whole genome shotgun (WGS) entry which is preliminary data.</text>
</comment>
<gene>
    <name evidence="2" type="ORF">CRV06_09325</name>
</gene>
<proteinExistence type="predicted"/>
<accession>A0A4V1LPW9</accession>
<name>A0A4V1LPW9_9BACT</name>
<evidence type="ECO:0000313" key="3">
    <source>
        <dbReference type="Proteomes" id="UP000290191"/>
    </source>
</evidence>
<protein>
    <submittedName>
        <fullName evidence="2">LLM class flavin-dependent oxidoreductase</fullName>
    </submittedName>
</protein>
<dbReference type="STRING" id="877500.GCA_000935065_02049"/>
<dbReference type="GO" id="GO:0016705">
    <property type="term" value="F:oxidoreductase activity, acting on paired donors, with incorporation or reduction of molecular oxygen"/>
    <property type="evidence" value="ECO:0007669"/>
    <property type="project" value="InterPro"/>
</dbReference>
<keyword evidence="3" id="KW-1185">Reference proteome</keyword>
<dbReference type="EMBL" id="PDKO01000007">
    <property type="protein sequence ID" value="RXJ62658.1"/>
    <property type="molecule type" value="Genomic_DNA"/>
</dbReference>
<feature type="domain" description="Luciferase-like" evidence="1">
    <location>
        <begin position="1"/>
        <end position="274"/>
    </location>
</feature>
<evidence type="ECO:0000259" key="1">
    <source>
        <dbReference type="Pfam" id="PF00296"/>
    </source>
</evidence>
<dbReference type="GO" id="GO:0005829">
    <property type="term" value="C:cytosol"/>
    <property type="evidence" value="ECO:0007669"/>
    <property type="project" value="TreeGrafter"/>
</dbReference>
<dbReference type="SUPFAM" id="SSF51679">
    <property type="entry name" value="Bacterial luciferase-like"/>
    <property type="match status" value="1"/>
</dbReference>
<dbReference type="PANTHER" id="PTHR30137:SF6">
    <property type="entry name" value="LUCIFERASE-LIKE MONOOXYGENASE"/>
    <property type="match status" value="1"/>
</dbReference>
<reference evidence="2 3" key="1">
    <citation type="submission" date="2017-10" db="EMBL/GenBank/DDBJ databases">
        <title>Genomics of the genus Arcobacter.</title>
        <authorList>
            <person name="Perez-Cataluna A."/>
            <person name="Figueras M.J."/>
        </authorList>
    </citation>
    <scope>NUCLEOTIDE SEQUENCE [LARGE SCALE GENOMIC DNA]</scope>
    <source>
        <strain evidence="2 3">DSM 24636</strain>
    </source>
</reference>
<dbReference type="AlphaFoldDB" id="A0A4V1LPW9"/>
<dbReference type="Proteomes" id="UP000290191">
    <property type="component" value="Unassembled WGS sequence"/>
</dbReference>
<dbReference type="RefSeq" id="WP_044417729.1">
    <property type="nucleotide sequence ID" value="NZ_CP041070.1"/>
</dbReference>
<sequence length="303" mass="34690">MNIGLMLLYENWNEDFSKAFQNQHEIIMLSEQLGFNEVWITEHHFNKFSLSSSIMTLMAYIIATTKKIRVGTASILTPIYNPIIVAEAIATLNILSNNRFNFGVAKGGPFKKQNRMFDFENSRETMLENLDQIFSYLKDESSVYPKPIGNIPTFIASKNEQSIKFAAQRDIGLMAAHLWSTEIIKDIIEQYKKANYLNLPPQIMCSRGFYMASSNDEAINEALPALTRFREQMEKQGISSPIFYDEDYWIENGIIGDKETCLKKVKELKDLGITNLALKPISNEVEKNKNSLELFAKEILVNL</sequence>
<organism evidence="2 3">
    <name type="scientific">Halarcobacter anaerophilus</name>
    <dbReference type="NCBI Taxonomy" id="877500"/>
    <lineage>
        <taxon>Bacteria</taxon>
        <taxon>Pseudomonadati</taxon>
        <taxon>Campylobacterota</taxon>
        <taxon>Epsilonproteobacteria</taxon>
        <taxon>Campylobacterales</taxon>
        <taxon>Arcobacteraceae</taxon>
        <taxon>Halarcobacter</taxon>
    </lineage>
</organism>
<dbReference type="OrthoDB" id="8477406at2"/>
<dbReference type="InterPro" id="IPR011251">
    <property type="entry name" value="Luciferase-like_dom"/>
</dbReference>
<dbReference type="InterPro" id="IPR036661">
    <property type="entry name" value="Luciferase-like_sf"/>
</dbReference>